<sequence length="489" mass="54797">MKIKNIISLISFLCLFVSCTDDDSFSLSKSDILTFSTDTISMDTIFSTVPTSTRTFWVYNKAGDGIRCTKVRLARGNQTGFRINVDGEYLSPTSGYQISDVEIRKNDSIRVFVELTSPENGKQEPQLLEDELVFLLESGVEQKVALNAYTWDANLLKNVYVQNDTTIGTDSKPTVIYGGLTVDSCATLNIAAGTTLYFHGDAGINIYGRMISEGTADRNIVLRGDRLDNMFDYLPYDNVSGQWQGIRFYGSSYDNKICYTDIHSTFNGIVCDSSDVSKVKLQLLNSTVHNCQGYGVKSENCSIEIRNSQITNTLNDCVAIFGGSAIIQQCTLAQFYPFDSNRGAALYYSNFQGERYMPLLKMDCLNSIVTGYANDVITGAKMDDETKEFNYRFVNSLLRTPEVTDDENIINVAFENVEDTSAVSGEENFVLVDIDKQRYDFHLNEKSPAINTAAIEYSLPEDRDGRQRDELPDVGCYEYFKDPTNNENE</sequence>
<keyword evidence="2" id="KW-0732">Signal</keyword>
<dbReference type="InterPro" id="IPR011050">
    <property type="entry name" value="Pectin_lyase_fold/virulence"/>
</dbReference>
<feature type="region of interest" description="Disordered" evidence="1">
    <location>
        <begin position="461"/>
        <end position="489"/>
    </location>
</feature>
<dbReference type="PROSITE" id="PS51257">
    <property type="entry name" value="PROKAR_LIPOPROTEIN"/>
    <property type="match status" value="1"/>
</dbReference>
<name>A0A8E1QZS7_9BACT</name>
<keyword evidence="4" id="KW-1185">Reference proteome</keyword>
<evidence type="ECO:0000256" key="2">
    <source>
        <dbReference type="SAM" id="SignalP"/>
    </source>
</evidence>
<dbReference type="AlphaFoldDB" id="A0A8E1QZS7"/>
<proteinExistence type="predicted"/>
<comment type="caution">
    <text evidence="3">The sequence shown here is derived from an EMBL/GenBank/DDBJ whole genome shotgun (WGS) entry which is preliminary data.</text>
</comment>
<dbReference type="EMBL" id="LFQU01000007">
    <property type="protein sequence ID" value="KOO68954.1"/>
    <property type="molecule type" value="Genomic_DNA"/>
</dbReference>
<evidence type="ECO:0000313" key="4">
    <source>
        <dbReference type="Proteomes" id="UP000036951"/>
    </source>
</evidence>
<evidence type="ECO:0000256" key="1">
    <source>
        <dbReference type="SAM" id="MobiDB-lite"/>
    </source>
</evidence>
<protein>
    <recommendedName>
        <fullName evidence="5">Right handed beta helix domain-containing protein</fullName>
    </recommendedName>
</protein>
<gene>
    <name evidence="3" type="ORF">ACU52_05545</name>
</gene>
<organism evidence="3 4">
    <name type="scientific">Xylanibacter rarus</name>
    <dbReference type="NCBI Taxonomy" id="1676614"/>
    <lineage>
        <taxon>Bacteria</taxon>
        <taxon>Pseudomonadati</taxon>
        <taxon>Bacteroidota</taxon>
        <taxon>Bacteroidia</taxon>
        <taxon>Bacteroidales</taxon>
        <taxon>Prevotellaceae</taxon>
        <taxon>Xylanibacter</taxon>
    </lineage>
</organism>
<feature type="signal peptide" evidence="2">
    <location>
        <begin position="1"/>
        <end position="20"/>
    </location>
</feature>
<dbReference type="Proteomes" id="UP000036951">
    <property type="component" value="Unassembled WGS sequence"/>
</dbReference>
<feature type="chain" id="PRO_5034251319" description="Right handed beta helix domain-containing protein" evidence="2">
    <location>
        <begin position="21"/>
        <end position="489"/>
    </location>
</feature>
<dbReference type="OrthoDB" id="1111178at2"/>
<feature type="compositionally biased region" description="Basic and acidic residues" evidence="1">
    <location>
        <begin position="461"/>
        <end position="471"/>
    </location>
</feature>
<evidence type="ECO:0000313" key="3">
    <source>
        <dbReference type="EMBL" id="KOO68954.1"/>
    </source>
</evidence>
<accession>A0A8E1QZS7</accession>
<dbReference type="SUPFAM" id="SSF51126">
    <property type="entry name" value="Pectin lyase-like"/>
    <property type="match status" value="1"/>
</dbReference>
<reference evidence="3 4" key="1">
    <citation type="submission" date="2015-06" db="EMBL/GenBank/DDBJ databases">
        <title>Prevotella sp. 109, sp. nov., a novel member of the family Prevotellaceae isolated from human faeces.</title>
        <authorList>
            <person name="Shkoporov A.N."/>
            <person name="Chaplin A.V."/>
            <person name="Kafarskaia L.I."/>
            <person name="Efimov B.A."/>
        </authorList>
    </citation>
    <scope>NUCLEOTIDE SEQUENCE [LARGE SCALE GENOMIC DNA]</scope>
    <source>
        <strain evidence="3 4">109</strain>
    </source>
</reference>
<evidence type="ECO:0008006" key="5">
    <source>
        <dbReference type="Google" id="ProtNLM"/>
    </source>
</evidence>